<accession>A0A1I1WH51</accession>
<dbReference type="CDD" id="cd18748">
    <property type="entry name" value="PIN_VapC4-5_FitB-like"/>
    <property type="match status" value="1"/>
</dbReference>
<dbReference type="HAMAP" id="MF_00265">
    <property type="entry name" value="VapC_Nob1"/>
    <property type="match status" value="1"/>
</dbReference>
<evidence type="ECO:0000256" key="6">
    <source>
        <dbReference type="ARBA" id="ARBA00022842"/>
    </source>
</evidence>
<gene>
    <name evidence="8" type="primary">vapC</name>
    <name evidence="10" type="ORF">SAMN05660831_02656</name>
</gene>
<evidence type="ECO:0000256" key="4">
    <source>
        <dbReference type="ARBA" id="ARBA00022723"/>
    </source>
</evidence>
<dbReference type="InterPro" id="IPR002716">
    <property type="entry name" value="PIN_dom"/>
</dbReference>
<dbReference type="Proteomes" id="UP000198611">
    <property type="component" value="Unassembled WGS sequence"/>
</dbReference>
<dbReference type="InterPro" id="IPR022907">
    <property type="entry name" value="VapC_family"/>
</dbReference>
<protein>
    <recommendedName>
        <fullName evidence="8">Ribonuclease VapC</fullName>
        <shortName evidence="8">RNase VapC</shortName>
        <ecNumber evidence="8">3.1.-.-</ecNumber>
    </recommendedName>
    <alternativeName>
        <fullName evidence="8">Toxin VapC</fullName>
    </alternativeName>
</protein>
<comment type="similarity">
    <text evidence="7 8">Belongs to the PINc/VapC protein family.</text>
</comment>
<evidence type="ECO:0000256" key="8">
    <source>
        <dbReference type="HAMAP-Rule" id="MF_00265"/>
    </source>
</evidence>
<dbReference type="PANTHER" id="PTHR33653">
    <property type="entry name" value="RIBONUCLEASE VAPC2"/>
    <property type="match status" value="1"/>
</dbReference>
<evidence type="ECO:0000256" key="7">
    <source>
        <dbReference type="ARBA" id="ARBA00038093"/>
    </source>
</evidence>
<keyword evidence="2 8" id="KW-1277">Toxin-antitoxin system</keyword>
<keyword evidence="6 8" id="KW-0460">Magnesium</keyword>
<dbReference type="AlphaFoldDB" id="A0A1I1WH51"/>
<dbReference type="InterPro" id="IPR029060">
    <property type="entry name" value="PIN-like_dom_sf"/>
</dbReference>
<feature type="binding site" evidence="8">
    <location>
        <position position="99"/>
    </location>
    <ligand>
        <name>Mg(2+)</name>
        <dbReference type="ChEBI" id="CHEBI:18420"/>
    </ligand>
</feature>
<keyword evidence="3 8" id="KW-0540">Nuclease</keyword>
<evidence type="ECO:0000313" key="11">
    <source>
        <dbReference type="Proteomes" id="UP000198611"/>
    </source>
</evidence>
<dbReference type="GO" id="GO:0016787">
    <property type="term" value="F:hydrolase activity"/>
    <property type="evidence" value="ECO:0007669"/>
    <property type="project" value="UniProtKB-KW"/>
</dbReference>
<dbReference type="InterPro" id="IPR050556">
    <property type="entry name" value="Type_II_TA_system_RNase"/>
</dbReference>
<evidence type="ECO:0000256" key="3">
    <source>
        <dbReference type="ARBA" id="ARBA00022722"/>
    </source>
</evidence>
<evidence type="ECO:0000259" key="9">
    <source>
        <dbReference type="Pfam" id="PF01850"/>
    </source>
</evidence>
<evidence type="ECO:0000256" key="1">
    <source>
        <dbReference type="ARBA" id="ARBA00001946"/>
    </source>
</evidence>
<dbReference type="STRING" id="1123397.SAMN05660831_02656"/>
<dbReference type="Gene3D" id="3.40.50.1010">
    <property type="entry name" value="5'-nuclease"/>
    <property type="match status" value="1"/>
</dbReference>
<evidence type="ECO:0000256" key="5">
    <source>
        <dbReference type="ARBA" id="ARBA00022801"/>
    </source>
</evidence>
<dbReference type="GO" id="GO:0004540">
    <property type="term" value="F:RNA nuclease activity"/>
    <property type="evidence" value="ECO:0007669"/>
    <property type="project" value="InterPro"/>
</dbReference>
<keyword evidence="5 8" id="KW-0378">Hydrolase</keyword>
<dbReference type="RefSeq" id="WP_093429258.1">
    <property type="nucleotide sequence ID" value="NZ_FOMJ01000014.1"/>
</dbReference>
<dbReference type="OrthoDB" id="9796690at2"/>
<dbReference type="Pfam" id="PF01850">
    <property type="entry name" value="PIN"/>
    <property type="match status" value="1"/>
</dbReference>
<feature type="domain" description="PIN" evidence="9">
    <location>
        <begin position="5"/>
        <end position="126"/>
    </location>
</feature>
<evidence type="ECO:0000313" key="10">
    <source>
        <dbReference type="EMBL" id="SFD94486.1"/>
    </source>
</evidence>
<organism evidence="10 11">
    <name type="scientific">Thiohalospira halophila DSM 15071</name>
    <dbReference type="NCBI Taxonomy" id="1123397"/>
    <lineage>
        <taxon>Bacteria</taxon>
        <taxon>Pseudomonadati</taxon>
        <taxon>Pseudomonadota</taxon>
        <taxon>Gammaproteobacteria</taxon>
        <taxon>Thiohalospirales</taxon>
        <taxon>Thiohalospiraceae</taxon>
        <taxon>Thiohalospira</taxon>
    </lineage>
</organism>
<proteinExistence type="inferred from homology"/>
<keyword evidence="10" id="KW-0255">Endonuclease</keyword>
<dbReference type="PANTHER" id="PTHR33653:SF1">
    <property type="entry name" value="RIBONUCLEASE VAPC2"/>
    <property type="match status" value="1"/>
</dbReference>
<dbReference type="EC" id="3.1.-.-" evidence="8"/>
<sequence length="136" mass="14612">MEPTYLLDTNVVSALITRPHGDEADRVRAAGEEAVCTSLVVAGELRYGAARKGSARLTRQMVAVLGALEVLPLDSPVEAEYAAIRCEVERAGTPIGPNDLWIAAHARARELVVVTANKREFDRVSGLAVEDWSSPS</sequence>
<reference evidence="10 11" key="1">
    <citation type="submission" date="2016-10" db="EMBL/GenBank/DDBJ databases">
        <authorList>
            <person name="de Groot N.N."/>
        </authorList>
    </citation>
    <scope>NUCLEOTIDE SEQUENCE [LARGE SCALE GENOMIC DNA]</scope>
    <source>
        <strain evidence="10 11">HL3</strain>
    </source>
</reference>
<evidence type="ECO:0000256" key="2">
    <source>
        <dbReference type="ARBA" id="ARBA00022649"/>
    </source>
</evidence>
<name>A0A1I1WH51_9GAMM</name>
<dbReference type="GO" id="GO:0090729">
    <property type="term" value="F:toxin activity"/>
    <property type="evidence" value="ECO:0007669"/>
    <property type="project" value="UniProtKB-KW"/>
</dbReference>
<dbReference type="GO" id="GO:0004519">
    <property type="term" value="F:endonuclease activity"/>
    <property type="evidence" value="ECO:0007669"/>
    <property type="project" value="UniProtKB-KW"/>
</dbReference>
<dbReference type="GO" id="GO:0000287">
    <property type="term" value="F:magnesium ion binding"/>
    <property type="evidence" value="ECO:0007669"/>
    <property type="project" value="UniProtKB-UniRule"/>
</dbReference>
<keyword evidence="8" id="KW-0800">Toxin</keyword>
<comment type="cofactor">
    <cofactor evidence="1 8">
        <name>Mg(2+)</name>
        <dbReference type="ChEBI" id="CHEBI:18420"/>
    </cofactor>
</comment>
<dbReference type="EMBL" id="FOMJ01000014">
    <property type="protein sequence ID" value="SFD94486.1"/>
    <property type="molecule type" value="Genomic_DNA"/>
</dbReference>
<keyword evidence="4 8" id="KW-0479">Metal-binding</keyword>
<comment type="function">
    <text evidence="8">Toxic component of a toxin-antitoxin (TA) system. An RNase.</text>
</comment>
<keyword evidence="11" id="KW-1185">Reference proteome</keyword>
<dbReference type="SUPFAM" id="SSF88723">
    <property type="entry name" value="PIN domain-like"/>
    <property type="match status" value="1"/>
</dbReference>
<feature type="binding site" evidence="8">
    <location>
        <position position="8"/>
    </location>
    <ligand>
        <name>Mg(2+)</name>
        <dbReference type="ChEBI" id="CHEBI:18420"/>
    </ligand>
</feature>